<dbReference type="HAMAP" id="MF_00052_B">
    <property type="entry name" value="RNase_HII_B"/>
    <property type="match status" value="1"/>
</dbReference>
<dbReference type="EC" id="3.1.26.4" evidence="6 14"/>
<evidence type="ECO:0000256" key="1">
    <source>
        <dbReference type="ARBA" id="ARBA00000077"/>
    </source>
</evidence>
<comment type="catalytic activity">
    <reaction evidence="1 14 15 16">
        <text>Endonucleolytic cleavage to 5'-phosphomonoester.</text>
        <dbReference type="EC" id="3.1.26.4"/>
    </reaction>
</comment>
<dbReference type="InterPro" id="IPR012337">
    <property type="entry name" value="RNaseH-like_sf"/>
</dbReference>
<dbReference type="InterPro" id="IPR001352">
    <property type="entry name" value="RNase_HII/HIII"/>
</dbReference>
<evidence type="ECO:0000256" key="6">
    <source>
        <dbReference type="ARBA" id="ARBA00012180"/>
    </source>
</evidence>
<evidence type="ECO:0000256" key="5">
    <source>
        <dbReference type="ARBA" id="ARBA00007383"/>
    </source>
</evidence>
<keyword evidence="12 14" id="KW-0378">Hydrolase</keyword>
<evidence type="ECO:0000259" key="18">
    <source>
        <dbReference type="PROSITE" id="PS51975"/>
    </source>
</evidence>
<dbReference type="NCBIfam" id="NF000595">
    <property type="entry name" value="PRK00015.1-3"/>
    <property type="match status" value="1"/>
</dbReference>
<evidence type="ECO:0000256" key="13">
    <source>
        <dbReference type="ARBA" id="ARBA00023211"/>
    </source>
</evidence>
<sequence>MTKETIQQIKQRLQHELTEEELARYREDARKGVQQALRTYDRRIAKEREAYAAFERKCAFDDAYGKFVAGVDEAGRGPLAGPVVTAAVVLDATAREALVQVDDSKALSKEARTRLAELIKEHALDYTIDFSTREQIDDLNIYRATSDSMMRAIEQLQTTPDHVLTDAMPLQQMNVPTTPIVKGDAQSLAIAAASILAKTARDAYMDELDERYPMYGFAQHAGYGTAQHLEAIREHGIIDEHRRTFEPIRSMMK</sequence>
<comment type="similarity">
    <text evidence="5 14 16">Belongs to the RNase HII family.</text>
</comment>
<keyword evidence="10 14" id="KW-0479">Metal-binding</keyword>
<keyword evidence="13 14" id="KW-0464">Manganese</keyword>
<keyword evidence="11 14" id="KW-0255">Endonuclease</keyword>
<evidence type="ECO:0000256" key="9">
    <source>
        <dbReference type="ARBA" id="ARBA00022722"/>
    </source>
</evidence>
<proteinExistence type="inferred from homology"/>
<name>A0ABW3GYE3_9BACL</name>
<evidence type="ECO:0000256" key="17">
    <source>
        <dbReference type="SAM" id="Coils"/>
    </source>
</evidence>
<dbReference type="Pfam" id="PF01351">
    <property type="entry name" value="RNase_HII"/>
    <property type="match status" value="1"/>
</dbReference>
<comment type="caution">
    <text evidence="19">The sequence shown here is derived from an EMBL/GenBank/DDBJ whole genome shotgun (WGS) entry which is preliminary data.</text>
</comment>
<dbReference type="EMBL" id="JBHTJF010000022">
    <property type="protein sequence ID" value="MFD0943308.1"/>
    <property type="molecule type" value="Genomic_DNA"/>
</dbReference>
<reference evidence="20" key="1">
    <citation type="journal article" date="2019" name="Int. J. Syst. Evol. Microbiol.">
        <title>The Global Catalogue of Microorganisms (GCM) 10K type strain sequencing project: providing services to taxonomists for standard genome sequencing and annotation.</title>
        <authorList>
            <consortium name="The Broad Institute Genomics Platform"/>
            <consortium name="The Broad Institute Genome Sequencing Center for Infectious Disease"/>
            <person name="Wu L."/>
            <person name="Ma J."/>
        </authorList>
    </citation>
    <scope>NUCLEOTIDE SEQUENCE [LARGE SCALE GENOMIC DNA]</scope>
    <source>
        <strain evidence="20">CCUG 63563</strain>
    </source>
</reference>
<dbReference type="PANTHER" id="PTHR10954:SF18">
    <property type="entry name" value="RIBONUCLEASE HII"/>
    <property type="match status" value="1"/>
</dbReference>
<accession>A0ABW3GYE3</accession>
<dbReference type="Proteomes" id="UP001596976">
    <property type="component" value="Unassembled WGS sequence"/>
</dbReference>
<comment type="function">
    <text evidence="3 14 16">Endonuclease that specifically degrades the RNA of RNA-DNA hybrids.</text>
</comment>
<feature type="coiled-coil region" evidence="17">
    <location>
        <begin position="3"/>
        <end position="57"/>
    </location>
</feature>
<dbReference type="CDD" id="cd07182">
    <property type="entry name" value="RNase_HII_bacteria_HII_like"/>
    <property type="match status" value="1"/>
</dbReference>
<dbReference type="GO" id="GO:0004523">
    <property type="term" value="F:RNA-DNA hybrid ribonuclease activity"/>
    <property type="evidence" value="ECO:0007669"/>
    <property type="project" value="UniProtKB-EC"/>
</dbReference>
<dbReference type="RefSeq" id="WP_381010912.1">
    <property type="nucleotide sequence ID" value="NZ_JBHTJF010000022.1"/>
</dbReference>
<organism evidence="19 20">
    <name type="scientific">Savagea faecisuis</name>
    <dbReference type="NCBI Taxonomy" id="1274803"/>
    <lineage>
        <taxon>Bacteria</taxon>
        <taxon>Bacillati</taxon>
        <taxon>Bacillota</taxon>
        <taxon>Bacilli</taxon>
        <taxon>Bacillales</taxon>
        <taxon>Caryophanaceae</taxon>
        <taxon>Savagea</taxon>
    </lineage>
</organism>
<protein>
    <recommendedName>
        <fullName evidence="7 14">Ribonuclease HII</fullName>
        <shortName evidence="14">RNase HII</shortName>
        <ecNumber evidence="6 14">3.1.26.4</ecNumber>
    </recommendedName>
</protein>
<dbReference type="InterPro" id="IPR036397">
    <property type="entry name" value="RNaseH_sf"/>
</dbReference>
<evidence type="ECO:0000256" key="7">
    <source>
        <dbReference type="ARBA" id="ARBA00019179"/>
    </source>
</evidence>
<evidence type="ECO:0000256" key="14">
    <source>
        <dbReference type="HAMAP-Rule" id="MF_00052"/>
    </source>
</evidence>
<dbReference type="InterPro" id="IPR022898">
    <property type="entry name" value="RNase_HII"/>
</dbReference>
<evidence type="ECO:0000256" key="15">
    <source>
        <dbReference type="PROSITE-ProRule" id="PRU01319"/>
    </source>
</evidence>
<evidence type="ECO:0000256" key="2">
    <source>
        <dbReference type="ARBA" id="ARBA00001946"/>
    </source>
</evidence>
<comment type="cofactor">
    <cofactor evidence="14 15">
        <name>Mn(2+)</name>
        <dbReference type="ChEBI" id="CHEBI:29035"/>
    </cofactor>
    <cofactor evidence="14 15">
        <name>Mg(2+)</name>
        <dbReference type="ChEBI" id="CHEBI:18420"/>
    </cofactor>
    <text evidence="14 15">Manganese or magnesium. Binds 1 divalent metal ion per monomer in the absence of substrate. May bind a second metal ion after substrate binding.</text>
</comment>
<keyword evidence="17" id="KW-0175">Coiled coil</keyword>
<feature type="binding site" evidence="14 15">
    <location>
        <position position="72"/>
    </location>
    <ligand>
        <name>a divalent metal cation</name>
        <dbReference type="ChEBI" id="CHEBI:60240"/>
    </ligand>
</feature>
<feature type="domain" description="RNase H type-2" evidence="18">
    <location>
        <begin position="66"/>
        <end position="253"/>
    </location>
</feature>
<evidence type="ECO:0000256" key="12">
    <source>
        <dbReference type="ARBA" id="ARBA00022801"/>
    </source>
</evidence>
<keyword evidence="8 14" id="KW-0963">Cytoplasm</keyword>
<keyword evidence="9 14" id="KW-0540">Nuclease</keyword>
<dbReference type="SUPFAM" id="SSF53098">
    <property type="entry name" value="Ribonuclease H-like"/>
    <property type="match status" value="1"/>
</dbReference>
<evidence type="ECO:0000256" key="3">
    <source>
        <dbReference type="ARBA" id="ARBA00004065"/>
    </source>
</evidence>
<evidence type="ECO:0000313" key="19">
    <source>
        <dbReference type="EMBL" id="MFD0943308.1"/>
    </source>
</evidence>
<evidence type="ECO:0000256" key="16">
    <source>
        <dbReference type="RuleBase" id="RU003515"/>
    </source>
</evidence>
<dbReference type="InterPro" id="IPR024567">
    <property type="entry name" value="RNase_HII/HIII_dom"/>
</dbReference>
<gene>
    <name evidence="14" type="primary">rnhB</name>
    <name evidence="19" type="ORF">ACFQ0V_05920</name>
</gene>
<feature type="binding site" evidence="14 15">
    <location>
        <position position="166"/>
    </location>
    <ligand>
        <name>a divalent metal cation</name>
        <dbReference type="ChEBI" id="CHEBI:60240"/>
    </ligand>
</feature>
<keyword evidence="20" id="KW-1185">Reference proteome</keyword>
<comment type="cofactor">
    <cofactor evidence="2">
        <name>Mg(2+)</name>
        <dbReference type="ChEBI" id="CHEBI:18420"/>
    </cofactor>
</comment>
<evidence type="ECO:0000256" key="11">
    <source>
        <dbReference type="ARBA" id="ARBA00022759"/>
    </source>
</evidence>
<evidence type="ECO:0000256" key="8">
    <source>
        <dbReference type="ARBA" id="ARBA00022490"/>
    </source>
</evidence>
<dbReference type="Gene3D" id="3.30.420.10">
    <property type="entry name" value="Ribonuclease H-like superfamily/Ribonuclease H"/>
    <property type="match status" value="1"/>
</dbReference>
<dbReference type="PROSITE" id="PS51975">
    <property type="entry name" value="RNASE_H_2"/>
    <property type="match status" value="1"/>
</dbReference>
<feature type="binding site" evidence="14 15">
    <location>
        <position position="73"/>
    </location>
    <ligand>
        <name>a divalent metal cation</name>
        <dbReference type="ChEBI" id="CHEBI:60240"/>
    </ligand>
</feature>
<evidence type="ECO:0000256" key="4">
    <source>
        <dbReference type="ARBA" id="ARBA00004496"/>
    </source>
</evidence>
<comment type="subcellular location">
    <subcellularLocation>
        <location evidence="4 14">Cytoplasm</location>
    </subcellularLocation>
</comment>
<dbReference type="NCBIfam" id="NF000594">
    <property type="entry name" value="PRK00015.1-1"/>
    <property type="match status" value="1"/>
</dbReference>
<evidence type="ECO:0000256" key="10">
    <source>
        <dbReference type="ARBA" id="ARBA00022723"/>
    </source>
</evidence>
<dbReference type="PANTHER" id="PTHR10954">
    <property type="entry name" value="RIBONUCLEASE H2 SUBUNIT A"/>
    <property type="match status" value="1"/>
</dbReference>
<evidence type="ECO:0000313" key="20">
    <source>
        <dbReference type="Proteomes" id="UP001596976"/>
    </source>
</evidence>